<dbReference type="Proteomes" id="UP001206639">
    <property type="component" value="Unassembled WGS sequence"/>
</dbReference>
<name>A0ABT2M638_9MYCO</name>
<protein>
    <submittedName>
        <fullName evidence="2">Uncharacterized protein</fullName>
    </submittedName>
</protein>
<organism evidence="2 3">
    <name type="scientific">Mycobacterium deserti</name>
    <dbReference type="NCBI Taxonomy" id="2978347"/>
    <lineage>
        <taxon>Bacteria</taxon>
        <taxon>Bacillati</taxon>
        <taxon>Actinomycetota</taxon>
        <taxon>Actinomycetes</taxon>
        <taxon>Mycobacteriales</taxon>
        <taxon>Mycobacteriaceae</taxon>
        <taxon>Mycobacterium</taxon>
    </lineage>
</organism>
<evidence type="ECO:0000256" key="1">
    <source>
        <dbReference type="SAM" id="MobiDB-lite"/>
    </source>
</evidence>
<dbReference type="RefSeq" id="WP_260991749.1">
    <property type="nucleotide sequence ID" value="NZ_JAODWD010000001.1"/>
</dbReference>
<evidence type="ECO:0000313" key="3">
    <source>
        <dbReference type="Proteomes" id="UP001206639"/>
    </source>
</evidence>
<reference evidence="3" key="1">
    <citation type="submission" date="2023-07" db="EMBL/GenBank/DDBJ databases">
        <authorList>
            <person name="Deng Y."/>
            <person name="Zhang Y.-Q."/>
        </authorList>
    </citation>
    <scope>NUCLEOTIDE SEQUENCE [LARGE SCALE GENOMIC DNA]</scope>
    <source>
        <strain evidence="3">CPCC 205710</strain>
    </source>
</reference>
<keyword evidence="3" id="KW-1185">Reference proteome</keyword>
<comment type="caution">
    <text evidence="2">The sequence shown here is derived from an EMBL/GenBank/DDBJ whole genome shotgun (WGS) entry which is preliminary data.</text>
</comment>
<feature type="region of interest" description="Disordered" evidence="1">
    <location>
        <begin position="184"/>
        <end position="213"/>
    </location>
</feature>
<accession>A0ABT2M638</accession>
<dbReference type="EMBL" id="JAODWD010000001">
    <property type="protein sequence ID" value="MCT7657728.1"/>
    <property type="molecule type" value="Genomic_DNA"/>
</dbReference>
<gene>
    <name evidence="2" type="ORF">N4S67_04770</name>
</gene>
<evidence type="ECO:0000313" key="2">
    <source>
        <dbReference type="EMBL" id="MCT7657728.1"/>
    </source>
</evidence>
<proteinExistence type="predicted"/>
<sequence>MVPATPRRGRSLAERAAAEAFAYVMHRCRVRQHELAAEAWIQATGRPVAGGTSREVVRRYRVAPPFWAVTVEIDEPVPTGYGVNAHAVVIRYAQRDIPLSTEADGFTSVRTEFGPGCRDLLGRASTAFPAFLCETVPPAQAQEVAGTYLIDAALSQAEGRGPLLTTSASATPQRGAAVSFLECSSAWRPSSPRSSTGRSPAGSSTKTTTSSLS</sequence>